<comment type="caution">
    <text evidence="1">The sequence shown here is derived from an EMBL/GenBank/DDBJ whole genome shotgun (WGS) entry which is preliminary data.</text>
</comment>
<proteinExistence type="predicted"/>
<accession>A0ABQ9GYB2</accession>
<dbReference type="EMBL" id="JARBHB010000008">
    <property type="protein sequence ID" value="KAJ8877033.1"/>
    <property type="molecule type" value="Genomic_DNA"/>
</dbReference>
<sequence>MCDLCAAAPPCKPGFRTSCRTVVMLGVDPNAGWNSCVMVAILRCTTLFNTPWSLAVKTILGCTRPGNSDLGVRGYGGVVVRQLASHQGEPGSIPGDVIPGFLHAGIVHDDAAGQLGFLWISHFPIPYIPAMLHTHLTSPSSLLKTSADIQEGGNSSQTVLKQLAPRRLTTLKVLKFLRLSHYAVSCCLQIIAIVDLVFHAVDDSSGPPSIPAIFSVIRVHFVLAFQGPVPVGTFSTTACWFASSSVRYPLQYNVEGSNLPNFTPTSRALMIPGIVSEVSFAWDGAEACSGGSRCSAPGRKVRVRESKRSGREAVVQLLRVCVFLDVADGKTPCWLARVACHVNHPVEKARGRNNDDFTLQKLRGCGVKPIKSSWDEFKELAGSRVYCTASSHLSHIDGSLPRRAGTEIVAKRGPKLYCTGSYLRNWAQDVHLYVEVRNGGEYSDANSRWRRALGQSIVRGDCSLLEFLRATVARVA</sequence>
<keyword evidence="2" id="KW-1185">Reference proteome</keyword>
<gene>
    <name evidence="1" type="ORF">PR048_021485</name>
</gene>
<name>A0ABQ9GYB2_9NEOP</name>
<organism evidence="1 2">
    <name type="scientific">Dryococelus australis</name>
    <dbReference type="NCBI Taxonomy" id="614101"/>
    <lineage>
        <taxon>Eukaryota</taxon>
        <taxon>Metazoa</taxon>
        <taxon>Ecdysozoa</taxon>
        <taxon>Arthropoda</taxon>
        <taxon>Hexapoda</taxon>
        <taxon>Insecta</taxon>
        <taxon>Pterygota</taxon>
        <taxon>Neoptera</taxon>
        <taxon>Polyneoptera</taxon>
        <taxon>Phasmatodea</taxon>
        <taxon>Verophasmatodea</taxon>
        <taxon>Anareolatae</taxon>
        <taxon>Phasmatidae</taxon>
        <taxon>Eurycanthinae</taxon>
        <taxon>Dryococelus</taxon>
    </lineage>
</organism>
<dbReference type="Proteomes" id="UP001159363">
    <property type="component" value="Chromosome 7"/>
</dbReference>
<evidence type="ECO:0000313" key="2">
    <source>
        <dbReference type="Proteomes" id="UP001159363"/>
    </source>
</evidence>
<reference evidence="1 2" key="1">
    <citation type="submission" date="2023-02" db="EMBL/GenBank/DDBJ databases">
        <title>LHISI_Scaffold_Assembly.</title>
        <authorList>
            <person name="Stuart O.P."/>
            <person name="Cleave R."/>
            <person name="Magrath M.J.L."/>
            <person name="Mikheyev A.S."/>
        </authorList>
    </citation>
    <scope>NUCLEOTIDE SEQUENCE [LARGE SCALE GENOMIC DNA]</scope>
    <source>
        <strain evidence="1">Daus_M_001</strain>
        <tissue evidence="1">Leg muscle</tissue>
    </source>
</reference>
<protein>
    <submittedName>
        <fullName evidence="1">Uncharacterized protein</fullName>
    </submittedName>
</protein>
<evidence type="ECO:0000313" key="1">
    <source>
        <dbReference type="EMBL" id="KAJ8877033.1"/>
    </source>
</evidence>